<reference evidence="2" key="1">
    <citation type="submission" date="2022-07" db="EMBL/GenBank/DDBJ databases">
        <authorList>
            <person name="Macas J."/>
            <person name="Novak P."/>
            <person name="Neumann P."/>
        </authorList>
    </citation>
    <scope>NUCLEOTIDE SEQUENCE</scope>
</reference>
<evidence type="ECO:0000259" key="1">
    <source>
        <dbReference type="Pfam" id="PF03372"/>
    </source>
</evidence>
<sequence>MLVFWNPNLLTCTMIEMGAQHMHFKCIFRTTQTVLYATFVYSLYTVLERKALWEHLALLGDQIRDPWLIAGDFNCVCSPNERVGSSTPSAYLMKDLTDFKIRASLEDAPPSTGEFYTWNKGSLWAKLDRVLLNET</sequence>
<dbReference type="InterPro" id="IPR036691">
    <property type="entry name" value="Endo/exonu/phosph_ase_sf"/>
</dbReference>
<dbReference type="SUPFAM" id="SSF56219">
    <property type="entry name" value="DNase I-like"/>
    <property type="match status" value="1"/>
</dbReference>
<accession>A0A9P0ZQG6</accession>
<evidence type="ECO:0000313" key="2">
    <source>
        <dbReference type="EMBL" id="CAH9111197.1"/>
    </source>
</evidence>
<dbReference type="OrthoDB" id="1305699at2759"/>
<keyword evidence="3" id="KW-1185">Reference proteome</keyword>
<proteinExistence type="predicted"/>
<dbReference type="EMBL" id="CAMAPE010000054">
    <property type="protein sequence ID" value="CAH9111197.1"/>
    <property type="molecule type" value="Genomic_DNA"/>
</dbReference>
<dbReference type="AlphaFoldDB" id="A0A9P0ZQG6"/>
<organism evidence="2 3">
    <name type="scientific">Cuscuta europaea</name>
    <name type="common">European dodder</name>
    <dbReference type="NCBI Taxonomy" id="41803"/>
    <lineage>
        <taxon>Eukaryota</taxon>
        <taxon>Viridiplantae</taxon>
        <taxon>Streptophyta</taxon>
        <taxon>Embryophyta</taxon>
        <taxon>Tracheophyta</taxon>
        <taxon>Spermatophyta</taxon>
        <taxon>Magnoliopsida</taxon>
        <taxon>eudicotyledons</taxon>
        <taxon>Gunneridae</taxon>
        <taxon>Pentapetalae</taxon>
        <taxon>asterids</taxon>
        <taxon>lamiids</taxon>
        <taxon>Solanales</taxon>
        <taxon>Convolvulaceae</taxon>
        <taxon>Cuscuteae</taxon>
        <taxon>Cuscuta</taxon>
        <taxon>Cuscuta subgen. Cuscuta</taxon>
    </lineage>
</organism>
<dbReference type="GO" id="GO:0003824">
    <property type="term" value="F:catalytic activity"/>
    <property type="evidence" value="ECO:0007669"/>
    <property type="project" value="InterPro"/>
</dbReference>
<dbReference type="Proteomes" id="UP001152484">
    <property type="component" value="Unassembled WGS sequence"/>
</dbReference>
<name>A0A9P0ZQG6_CUSEU</name>
<dbReference type="Pfam" id="PF03372">
    <property type="entry name" value="Exo_endo_phos"/>
    <property type="match status" value="1"/>
</dbReference>
<comment type="caution">
    <text evidence="2">The sequence shown here is derived from an EMBL/GenBank/DDBJ whole genome shotgun (WGS) entry which is preliminary data.</text>
</comment>
<gene>
    <name evidence="2" type="ORF">CEURO_LOCUS19129</name>
</gene>
<dbReference type="InterPro" id="IPR005135">
    <property type="entry name" value="Endo/exonuclease/phosphatase"/>
</dbReference>
<feature type="domain" description="Endonuclease/exonuclease/phosphatase" evidence="1">
    <location>
        <begin position="28"/>
        <end position="133"/>
    </location>
</feature>
<evidence type="ECO:0000313" key="3">
    <source>
        <dbReference type="Proteomes" id="UP001152484"/>
    </source>
</evidence>
<dbReference type="Gene3D" id="3.60.10.10">
    <property type="entry name" value="Endonuclease/exonuclease/phosphatase"/>
    <property type="match status" value="1"/>
</dbReference>
<protein>
    <recommendedName>
        <fullName evidence="1">Endonuclease/exonuclease/phosphatase domain-containing protein</fullName>
    </recommendedName>
</protein>